<evidence type="ECO:0000313" key="3">
    <source>
        <dbReference type="Ensembl" id="ENSOCUP00000026801.2"/>
    </source>
</evidence>
<keyword evidence="4" id="KW-1185">Reference proteome</keyword>
<dbReference type="Proteomes" id="UP000001811">
    <property type="component" value="Chromosome 18"/>
</dbReference>
<keyword evidence="2" id="KW-0732">Signal</keyword>
<dbReference type="AlphaFoldDB" id="U3KNJ2"/>
<feature type="region of interest" description="Disordered" evidence="1">
    <location>
        <begin position="30"/>
        <end position="189"/>
    </location>
</feature>
<reference evidence="3" key="2">
    <citation type="submission" date="2025-08" db="UniProtKB">
        <authorList>
            <consortium name="Ensembl"/>
        </authorList>
    </citation>
    <scope>IDENTIFICATION</scope>
    <source>
        <strain evidence="3">Thorbecke</strain>
    </source>
</reference>
<feature type="compositionally biased region" description="Basic and acidic residues" evidence="1">
    <location>
        <begin position="149"/>
        <end position="160"/>
    </location>
</feature>
<reference evidence="3" key="3">
    <citation type="submission" date="2025-09" db="UniProtKB">
        <authorList>
            <consortium name="Ensembl"/>
        </authorList>
    </citation>
    <scope>IDENTIFICATION</scope>
    <source>
        <strain evidence="3">Thorbecke</strain>
    </source>
</reference>
<dbReference type="InterPro" id="IPR027922">
    <property type="entry name" value="PRAP"/>
</dbReference>
<evidence type="ECO:0000256" key="1">
    <source>
        <dbReference type="SAM" id="MobiDB-lite"/>
    </source>
</evidence>
<dbReference type="Ensembl" id="ENSOCUT00000033754.2">
    <property type="protein sequence ID" value="ENSOCUP00000026801.2"/>
    <property type="gene ID" value="ENSOCUG00000029628.2"/>
</dbReference>
<dbReference type="PANTHER" id="PTHR37861">
    <property type="entry name" value="PROLINE-RICH ACIDIC PROTEIN 1"/>
    <property type="match status" value="1"/>
</dbReference>
<reference evidence="3 4" key="1">
    <citation type="journal article" date="2011" name="Nature">
        <title>A high-resolution map of human evolutionary constraint using 29 mammals.</title>
        <authorList>
            <person name="Lindblad-Toh K."/>
            <person name="Garber M."/>
            <person name="Zuk O."/>
            <person name="Lin M.F."/>
            <person name="Parker B.J."/>
            <person name="Washietl S."/>
            <person name="Kheradpour P."/>
            <person name="Ernst J."/>
            <person name="Jordan G."/>
            <person name="Mauceli E."/>
            <person name="Ward L.D."/>
            <person name="Lowe C.B."/>
            <person name="Holloway A.K."/>
            <person name="Clamp M."/>
            <person name="Gnerre S."/>
            <person name="Alfoldi J."/>
            <person name="Beal K."/>
            <person name="Chang J."/>
            <person name="Clawson H."/>
            <person name="Cuff J."/>
            <person name="Di Palma F."/>
            <person name="Fitzgerald S."/>
            <person name="Flicek P."/>
            <person name="Guttman M."/>
            <person name="Hubisz M.J."/>
            <person name="Jaffe D.B."/>
            <person name="Jungreis I."/>
            <person name="Kent W.J."/>
            <person name="Kostka D."/>
            <person name="Lara M."/>
            <person name="Martins A.L."/>
            <person name="Massingham T."/>
            <person name="Moltke I."/>
            <person name="Raney B.J."/>
            <person name="Rasmussen M.D."/>
            <person name="Robinson J."/>
            <person name="Stark A."/>
            <person name="Vilella A.J."/>
            <person name="Wen J."/>
            <person name="Xie X."/>
            <person name="Zody M.C."/>
            <person name="Baldwin J."/>
            <person name="Bloom T."/>
            <person name="Chin C.W."/>
            <person name="Heiman D."/>
            <person name="Nicol R."/>
            <person name="Nusbaum C."/>
            <person name="Young S."/>
            <person name="Wilkinson J."/>
            <person name="Worley K.C."/>
            <person name="Kovar C.L."/>
            <person name="Muzny D.M."/>
            <person name="Gibbs R.A."/>
            <person name="Cree A."/>
            <person name="Dihn H.H."/>
            <person name="Fowler G."/>
            <person name="Jhangiani S."/>
            <person name="Joshi V."/>
            <person name="Lee S."/>
            <person name="Lewis L.R."/>
            <person name="Nazareth L.V."/>
            <person name="Okwuonu G."/>
            <person name="Santibanez J."/>
            <person name="Warren W.C."/>
            <person name="Mardis E.R."/>
            <person name="Weinstock G.M."/>
            <person name="Wilson R.K."/>
            <person name="Delehaunty K."/>
            <person name="Dooling D."/>
            <person name="Fronik C."/>
            <person name="Fulton L."/>
            <person name="Fulton B."/>
            <person name="Graves T."/>
            <person name="Minx P."/>
            <person name="Sodergren E."/>
            <person name="Birney E."/>
            <person name="Margulies E.H."/>
            <person name="Herrero J."/>
            <person name="Green E.D."/>
            <person name="Haussler D."/>
            <person name="Siepel A."/>
            <person name="Goldman N."/>
            <person name="Pollard K.S."/>
            <person name="Pedersen J.S."/>
            <person name="Lander E.S."/>
            <person name="Kellis M."/>
        </authorList>
    </citation>
    <scope>NUCLEOTIDE SEQUENCE [LARGE SCALE GENOMIC DNA]</scope>
    <source>
        <strain evidence="3 4">Thorbecke inbred</strain>
    </source>
</reference>
<dbReference type="PaxDb" id="9986-ENSOCUP00000026801"/>
<protein>
    <submittedName>
        <fullName evidence="3">Uncharacterized protein</fullName>
    </submittedName>
</protein>
<dbReference type="HOGENOM" id="CLU_2305164_0_0_1"/>
<dbReference type="InParanoid" id="U3KNJ2"/>
<sequence>MKRLLVATCLVSVLLCEAAVAPAPQVLVKTKSKQGVSEQDTEKAWGARALDPPEKGGQLLWPLPGPRPKLAAAAEKELPGNVGTLSPRREPGHGRGAHPVDVPPGGRSQRETEPRPALPAPRCQRLGRHPGHPAVSGCRSWVLSPTWFDQHHPHPKEALGKEGSQPCVLPPRQVLQGPEEDRDHIHHPA</sequence>
<evidence type="ECO:0000313" key="4">
    <source>
        <dbReference type="Proteomes" id="UP000001811"/>
    </source>
</evidence>
<dbReference type="Bgee" id="ENSOCUG00000029628">
    <property type="expression patterns" value="Expressed in skeletal muscle tissue and 4 other cell types or tissues"/>
</dbReference>
<feature type="chain" id="PRO_5023874241" evidence="2">
    <location>
        <begin position="19"/>
        <end position="189"/>
    </location>
</feature>
<dbReference type="STRING" id="9986.ENSOCUP00000026801"/>
<dbReference type="GeneTree" id="ENSGT00390000012626"/>
<dbReference type="PANTHER" id="PTHR37861:SF1">
    <property type="entry name" value="PROLINE-RICH ACIDIC PROTEIN 1"/>
    <property type="match status" value="1"/>
</dbReference>
<evidence type="ECO:0000256" key="2">
    <source>
        <dbReference type="SAM" id="SignalP"/>
    </source>
</evidence>
<dbReference type="EMBL" id="AAGW02076399">
    <property type="status" value="NOT_ANNOTATED_CDS"/>
    <property type="molecule type" value="Genomic_DNA"/>
</dbReference>
<dbReference type="Pfam" id="PF15314">
    <property type="entry name" value="PRAP"/>
    <property type="match status" value="1"/>
</dbReference>
<feature type="signal peptide" evidence="2">
    <location>
        <begin position="1"/>
        <end position="18"/>
    </location>
</feature>
<proteinExistence type="predicted"/>
<organism evidence="3 4">
    <name type="scientific">Oryctolagus cuniculus</name>
    <name type="common">Rabbit</name>
    <dbReference type="NCBI Taxonomy" id="9986"/>
    <lineage>
        <taxon>Eukaryota</taxon>
        <taxon>Metazoa</taxon>
        <taxon>Chordata</taxon>
        <taxon>Craniata</taxon>
        <taxon>Vertebrata</taxon>
        <taxon>Euteleostomi</taxon>
        <taxon>Mammalia</taxon>
        <taxon>Eutheria</taxon>
        <taxon>Euarchontoglires</taxon>
        <taxon>Glires</taxon>
        <taxon>Lagomorpha</taxon>
        <taxon>Leporidae</taxon>
        <taxon>Oryctolagus</taxon>
    </lineage>
</organism>
<feature type="compositionally biased region" description="Basic and acidic residues" evidence="1">
    <location>
        <begin position="179"/>
        <end position="189"/>
    </location>
</feature>
<name>U3KNJ2_RABIT</name>
<accession>U3KNJ2</accession>